<gene>
    <name evidence="2" type="ORF">METZ01_LOCUS482981</name>
</gene>
<name>A0A383CCN9_9ZZZZ</name>
<sequence>MTSPLLAQPARTFVLGDRPRTWESGG</sequence>
<proteinExistence type="predicted"/>
<feature type="compositionally biased region" description="Basic and acidic residues" evidence="1">
    <location>
        <begin position="17"/>
        <end position="26"/>
    </location>
</feature>
<reference evidence="2" key="1">
    <citation type="submission" date="2018-05" db="EMBL/GenBank/DDBJ databases">
        <authorList>
            <person name="Lanie J.A."/>
            <person name="Ng W.-L."/>
            <person name="Kazmierczak K.M."/>
            <person name="Andrzejewski T.M."/>
            <person name="Davidsen T.M."/>
            <person name="Wayne K.J."/>
            <person name="Tettelin H."/>
            <person name="Glass J.I."/>
            <person name="Rusch D."/>
            <person name="Podicherti R."/>
            <person name="Tsui H.-C.T."/>
            <person name="Winkler M.E."/>
        </authorList>
    </citation>
    <scope>NUCLEOTIDE SEQUENCE</scope>
</reference>
<organism evidence="2">
    <name type="scientific">marine metagenome</name>
    <dbReference type="NCBI Taxonomy" id="408172"/>
    <lineage>
        <taxon>unclassified sequences</taxon>
        <taxon>metagenomes</taxon>
        <taxon>ecological metagenomes</taxon>
    </lineage>
</organism>
<accession>A0A383CCN9</accession>
<protein>
    <submittedName>
        <fullName evidence="2">Uncharacterized protein</fullName>
    </submittedName>
</protein>
<dbReference type="AlphaFoldDB" id="A0A383CCN9"/>
<feature type="non-terminal residue" evidence="2">
    <location>
        <position position="26"/>
    </location>
</feature>
<evidence type="ECO:0000256" key="1">
    <source>
        <dbReference type="SAM" id="MobiDB-lite"/>
    </source>
</evidence>
<feature type="region of interest" description="Disordered" evidence="1">
    <location>
        <begin position="1"/>
        <end position="26"/>
    </location>
</feature>
<evidence type="ECO:0000313" key="2">
    <source>
        <dbReference type="EMBL" id="SVE30127.1"/>
    </source>
</evidence>
<dbReference type="EMBL" id="UINC01207851">
    <property type="protein sequence ID" value="SVE30127.1"/>
    <property type="molecule type" value="Genomic_DNA"/>
</dbReference>